<name>A0A061ELX7_THECC</name>
<sequence length="503" mass="56505">MVVQAMIMRKMNSDNEPDRIPVQVGRRNNIIPNSLSIKLKHVKLGFHYLVSNASHLLPVALFGIILAHFPTFSIEDFSQLSSHHSFNHMTGIMFSVSLVFSAILYFKNRPRKVYLACARTGIFTEESLAFQKKILERSGLGQKTYFPKALMQVPFSKAMSEARKESEAAIFGAIDELLEKTGTKPRDIGIVVVNSSLFNPLPSLSAAIVNRYRLRENILSYNLGGMGCSAGLVSVEVARQLLQVHPRTYALFVSTENITHGSYLGNNRAMLLANCLFRIGGAALLLSNLSSDRHRSKYELVHIFRTHEGSNDKSYRCVFEEEDEEGTVGVTLSKDLMAVAGEALKRNITTLGSLVLPVSEQLRFLATLLAKKVFKNKVNPYIPNFKLAFEHFCVHAGGRAVLDELQKSLHLSEWHMEPSRMTLNRFGNTSSSSLWYELAYSEAKGRVKKGDRIWQIGFGSGFKCNSAVWRALRRISPTVEMNPWMDEIDDFPVHVPKVEPIFC</sequence>
<evidence type="ECO:0000313" key="15">
    <source>
        <dbReference type="Proteomes" id="UP000026915"/>
    </source>
</evidence>
<dbReference type="SUPFAM" id="SSF53901">
    <property type="entry name" value="Thiolase-like"/>
    <property type="match status" value="2"/>
</dbReference>
<evidence type="ECO:0000259" key="12">
    <source>
        <dbReference type="Pfam" id="PF08392"/>
    </source>
</evidence>
<dbReference type="FunFam" id="3.40.47.10:FF:000028">
    <property type="entry name" value="3-ketoacyl-CoA synthase"/>
    <property type="match status" value="1"/>
</dbReference>
<dbReference type="GO" id="GO:0009922">
    <property type="term" value="F:fatty acid elongase activity"/>
    <property type="evidence" value="ECO:0007669"/>
    <property type="project" value="UniProtKB-EC"/>
</dbReference>
<dbReference type="GO" id="GO:0016020">
    <property type="term" value="C:membrane"/>
    <property type="evidence" value="ECO:0007669"/>
    <property type="project" value="UniProtKB-SubCell"/>
</dbReference>
<dbReference type="GO" id="GO:0006633">
    <property type="term" value="P:fatty acid biosynthetic process"/>
    <property type="evidence" value="ECO:0007669"/>
    <property type="project" value="UniProtKB-UniPathway"/>
</dbReference>
<keyword evidence="7 11" id="KW-0472">Membrane</keyword>
<dbReference type="EC" id="2.3.1.-" evidence="10"/>
<dbReference type="eggNOG" id="ENOG502QPKZ">
    <property type="taxonomic scope" value="Eukaryota"/>
</dbReference>
<keyword evidence="5 11" id="KW-0812">Transmembrane</keyword>
<keyword evidence="15" id="KW-1185">Reference proteome</keyword>
<comment type="pathway">
    <text evidence="2 10">Lipid metabolism; fatty acid biosynthesis.</text>
</comment>
<dbReference type="AlphaFoldDB" id="A0A061ELX7"/>
<dbReference type="EMBL" id="CM001882">
    <property type="protein sequence ID" value="EOY05846.1"/>
    <property type="molecule type" value="Genomic_DNA"/>
</dbReference>
<dbReference type="OMA" id="QICSKER"/>
<reference evidence="14 15" key="1">
    <citation type="journal article" date="2013" name="Genome Biol.">
        <title>The genome sequence of the most widely cultivated cacao type and its use to identify candidate genes regulating pod color.</title>
        <authorList>
            <person name="Motamayor J.C."/>
            <person name="Mockaitis K."/>
            <person name="Schmutz J."/>
            <person name="Haiminen N."/>
            <person name="Iii D.L."/>
            <person name="Cornejo O."/>
            <person name="Findley S.D."/>
            <person name="Zheng P."/>
            <person name="Utro F."/>
            <person name="Royaert S."/>
            <person name="Saski C."/>
            <person name="Jenkins J."/>
            <person name="Podicheti R."/>
            <person name="Zhao M."/>
            <person name="Scheffler B.E."/>
            <person name="Stack J.C."/>
            <person name="Feltus F.A."/>
            <person name="Mustiga G.M."/>
            <person name="Amores F."/>
            <person name="Phillips W."/>
            <person name="Marelli J.P."/>
            <person name="May G.D."/>
            <person name="Shapiro H."/>
            <person name="Ma J."/>
            <person name="Bustamante C.D."/>
            <person name="Schnell R.J."/>
            <person name="Main D."/>
            <person name="Gilbert D."/>
            <person name="Parida L."/>
            <person name="Kuhn D.N."/>
        </authorList>
    </citation>
    <scope>NUCLEOTIDE SEQUENCE [LARGE SCALE GENOMIC DNA]</scope>
    <source>
        <strain evidence="15">cv. Matina 1-6</strain>
    </source>
</reference>
<gene>
    <name evidence="14" type="ORF">TCM_020744</name>
</gene>
<dbReference type="Gene3D" id="3.40.47.10">
    <property type="match status" value="1"/>
</dbReference>
<evidence type="ECO:0000256" key="5">
    <source>
        <dbReference type="ARBA" id="ARBA00022692"/>
    </source>
</evidence>
<dbReference type="PANTHER" id="PTHR31561">
    <property type="entry name" value="3-KETOACYL-COA SYNTHASE"/>
    <property type="match status" value="1"/>
</dbReference>
<dbReference type="PIRSF" id="PIRSF036417">
    <property type="entry name" value="3-ktacl-CoA_syn"/>
    <property type="match status" value="1"/>
</dbReference>
<feature type="domain" description="Beta-ketoacyl-[acyl-carrier-protein] synthase III C-terminal" evidence="13">
    <location>
        <begin position="390"/>
        <end position="470"/>
    </location>
</feature>
<dbReference type="Pfam" id="PF08541">
    <property type="entry name" value="ACP_syn_III_C"/>
    <property type="match status" value="1"/>
</dbReference>
<dbReference type="InParanoid" id="A0A061ELX7"/>
<feature type="domain" description="FAE" evidence="12">
    <location>
        <begin position="117"/>
        <end position="373"/>
    </location>
</feature>
<comment type="similarity">
    <text evidence="3 10">Belongs to the thiolase-like superfamily. Chalcone/stilbene synthases family.</text>
</comment>
<dbReference type="InterPro" id="IPR013601">
    <property type="entry name" value="FAE1_typ3_polyketide_synth"/>
</dbReference>
<evidence type="ECO:0000256" key="6">
    <source>
        <dbReference type="ARBA" id="ARBA00022989"/>
    </source>
</evidence>
<evidence type="ECO:0000256" key="4">
    <source>
        <dbReference type="ARBA" id="ARBA00022679"/>
    </source>
</evidence>
<comment type="catalytic activity">
    <reaction evidence="9">
        <text>a very-long-chain acyl-CoA + malonyl-CoA + H(+) = a very-long-chain 3-oxoacyl-CoA + CO2 + CoA</text>
        <dbReference type="Rhea" id="RHEA:32727"/>
        <dbReference type="ChEBI" id="CHEBI:15378"/>
        <dbReference type="ChEBI" id="CHEBI:16526"/>
        <dbReference type="ChEBI" id="CHEBI:57287"/>
        <dbReference type="ChEBI" id="CHEBI:57384"/>
        <dbReference type="ChEBI" id="CHEBI:90725"/>
        <dbReference type="ChEBI" id="CHEBI:90736"/>
        <dbReference type="EC" id="2.3.1.199"/>
    </reaction>
</comment>
<accession>A0A061ELX7</accession>
<dbReference type="Gramene" id="EOY05846">
    <property type="protein sequence ID" value="EOY05846"/>
    <property type="gene ID" value="TCM_020744"/>
</dbReference>
<evidence type="ECO:0000313" key="14">
    <source>
        <dbReference type="EMBL" id="EOY05846.1"/>
    </source>
</evidence>
<keyword evidence="4 10" id="KW-0808">Transferase</keyword>
<evidence type="ECO:0000256" key="8">
    <source>
        <dbReference type="ARBA" id="ARBA00023315"/>
    </source>
</evidence>
<feature type="transmembrane region" description="Helical" evidence="11">
    <location>
        <begin position="89"/>
        <end position="106"/>
    </location>
</feature>
<organism evidence="14 15">
    <name type="scientific">Theobroma cacao</name>
    <name type="common">Cacao</name>
    <name type="synonym">Cocoa</name>
    <dbReference type="NCBI Taxonomy" id="3641"/>
    <lineage>
        <taxon>Eukaryota</taxon>
        <taxon>Viridiplantae</taxon>
        <taxon>Streptophyta</taxon>
        <taxon>Embryophyta</taxon>
        <taxon>Tracheophyta</taxon>
        <taxon>Spermatophyta</taxon>
        <taxon>Magnoliopsida</taxon>
        <taxon>eudicotyledons</taxon>
        <taxon>Gunneridae</taxon>
        <taxon>Pentapetalae</taxon>
        <taxon>rosids</taxon>
        <taxon>malvids</taxon>
        <taxon>Malvales</taxon>
        <taxon>Malvaceae</taxon>
        <taxon>Byttnerioideae</taxon>
        <taxon>Theobroma</taxon>
    </lineage>
</organism>
<protein>
    <recommendedName>
        <fullName evidence="10">3-ketoacyl-CoA synthase</fullName>
        <ecNumber evidence="10">2.3.1.-</ecNumber>
    </recommendedName>
</protein>
<dbReference type="InterPro" id="IPR013747">
    <property type="entry name" value="ACP_syn_III_C"/>
</dbReference>
<evidence type="ECO:0000256" key="9">
    <source>
        <dbReference type="ARBA" id="ARBA00047375"/>
    </source>
</evidence>
<dbReference type="Pfam" id="PF08392">
    <property type="entry name" value="FAE1_CUT1_RppA"/>
    <property type="match status" value="1"/>
</dbReference>
<dbReference type="UniPathway" id="UPA00094"/>
<keyword evidence="6 11" id="KW-1133">Transmembrane helix</keyword>
<dbReference type="InterPro" id="IPR012392">
    <property type="entry name" value="3-ktacl-CoA_syn"/>
</dbReference>
<comment type="subcellular location">
    <subcellularLocation>
        <location evidence="1">Membrane</location>
    </subcellularLocation>
</comment>
<dbReference type="STRING" id="3641.A0A061ELX7"/>
<keyword evidence="8 10" id="KW-0012">Acyltransferase</keyword>
<evidence type="ECO:0000256" key="11">
    <source>
        <dbReference type="SAM" id="Phobius"/>
    </source>
</evidence>
<evidence type="ECO:0000256" key="1">
    <source>
        <dbReference type="ARBA" id="ARBA00004370"/>
    </source>
</evidence>
<evidence type="ECO:0000256" key="10">
    <source>
        <dbReference type="PIRNR" id="PIRNR036417"/>
    </source>
</evidence>
<dbReference type="InterPro" id="IPR016039">
    <property type="entry name" value="Thiolase-like"/>
</dbReference>
<proteinExistence type="inferred from homology"/>
<evidence type="ECO:0000256" key="3">
    <source>
        <dbReference type="ARBA" id="ARBA00005531"/>
    </source>
</evidence>
<dbReference type="CDD" id="cd00831">
    <property type="entry name" value="CHS_like"/>
    <property type="match status" value="1"/>
</dbReference>
<evidence type="ECO:0000259" key="13">
    <source>
        <dbReference type="Pfam" id="PF08541"/>
    </source>
</evidence>
<dbReference type="HOGENOM" id="CLU_013238_2_1_1"/>
<evidence type="ECO:0000256" key="7">
    <source>
        <dbReference type="ARBA" id="ARBA00023136"/>
    </source>
</evidence>
<feature type="transmembrane region" description="Helical" evidence="11">
    <location>
        <begin position="46"/>
        <end position="69"/>
    </location>
</feature>
<evidence type="ECO:0000256" key="2">
    <source>
        <dbReference type="ARBA" id="ARBA00005194"/>
    </source>
</evidence>
<dbReference type="Proteomes" id="UP000026915">
    <property type="component" value="Chromosome 4"/>
</dbReference>